<organism evidence="2 3">
    <name type="scientific">Laccaria amethystina LaAM-08-1</name>
    <dbReference type="NCBI Taxonomy" id="1095629"/>
    <lineage>
        <taxon>Eukaryota</taxon>
        <taxon>Fungi</taxon>
        <taxon>Dikarya</taxon>
        <taxon>Basidiomycota</taxon>
        <taxon>Agaricomycotina</taxon>
        <taxon>Agaricomycetes</taxon>
        <taxon>Agaricomycetidae</taxon>
        <taxon>Agaricales</taxon>
        <taxon>Agaricineae</taxon>
        <taxon>Hydnangiaceae</taxon>
        <taxon>Laccaria</taxon>
    </lineage>
</organism>
<keyword evidence="1" id="KW-0472">Membrane</keyword>
<keyword evidence="3" id="KW-1185">Reference proteome</keyword>
<dbReference type="HOGENOM" id="CLU_032731_1_0_1"/>
<name>A0A0C9XSK0_9AGAR</name>
<dbReference type="OrthoDB" id="1077582at2759"/>
<feature type="transmembrane region" description="Helical" evidence="1">
    <location>
        <begin position="222"/>
        <end position="247"/>
    </location>
</feature>
<dbReference type="AlphaFoldDB" id="A0A0C9XSK0"/>
<keyword evidence="1" id="KW-0812">Transmembrane</keyword>
<dbReference type="Proteomes" id="UP000054477">
    <property type="component" value="Unassembled WGS sequence"/>
</dbReference>
<feature type="transmembrane region" description="Helical" evidence="1">
    <location>
        <begin position="88"/>
        <end position="111"/>
    </location>
</feature>
<gene>
    <name evidence="2" type="ORF">K443DRAFT_7417</name>
</gene>
<evidence type="ECO:0000313" key="3">
    <source>
        <dbReference type="Proteomes" id="UP000054477"/>
    </source>
</evidence>
<reference evidence="2 3" key="1">
    <citation type="submission" date="2014-04" db="EMBL/GenBank/DDBJ databases">
        <authorList>
            <consortium name="DOE Joint Genome Institute"/>
            <person name="Kuo A."/>
            <person name="Kohler A."/>
            <person name="Nagy L.G."/>
            <person name="Floudas D."/>
            <person name="Copeland A."/>
            <person name="Barry K.W."/>
            <person name="Cichocki N."/>
            <person name="Veneault-Fourrey C."/>
            <person name="LaButti K."/>
            <person name="Lindquist E.A."/>
            <person name="Lipzen A."/>
            <person name="Lundell T."/>
            <person name="Morin E."/>
            <person name="Murat C."/>
            <person name="Sun H."/>
            <person name="Tunlid A."/>
            <person name="Henrissat B."/>
            <person name="Grigoriev I.V."/>
            <person name="Hibbett D.S."/>
            <person name="Martin F."/>
            <person name="Nordberg H.P."/>
            <person name="Cantor M.N."/>
            <person name="Hua S.X."/>
        </authorList>
    </citation>
    <scope>NUCLEOTIDE SEQUENCE [LARGE SCALE GENOMIC DNA]</scope>
    <source>
        <strain evidence="2 3">LaAM-08-1</strain>
    </source>
</reference>
<feature type="transmembrane region" description="Helical" evidence="1">
    <location>
        <begin position="123"/>
        <end position="139"/>
    </location>
</feature>
<evidence type="ECO:0000313" key="2">
    <source>
        <dbReference type="EMBL" id="KIK00737.1"/>
    </source>
</evidence>
<sequence length="313" mass="33845">MSGLRLDQTFGTRAMDGQRCGARSLGSSLAADYILITDVQRDTYPKDQPPGMKGAESDMPLTKRWSFEPRTLPKPSTKPRSAFISPKIAHALAGTLIGTFTSVMINSNPALSGNTLSARGMGWFYHTAGVFAFALNAVAQNSMSGWSCLGVRLTLTACKGSGGGLGPVIAWITKIMHHHLCDHKNPPLSNRQAVHRPCLPQHGIFYFDSRPHRGEYVMLGKLGLGAFGFFLLQGFAVSVGTTIFNMLSFSGSSLASPRKAAALSTPTSAKSLPPLWKRIVGYVRVLLWFRWSLPFMVDAGIPAGAYGPHRMGF</sequence>
<reference evidence="3" key="2">
    <citation type="submission" date="2015-01" db="EMBL/GenBank/DDBJ databases">
        <title>Evolutionary Origins and Diversification of the Mycorrhizal Mutualists.</title>
        <authorList>
            <consortium name="DOE Joint Genome Institute"/>
            <consortium name="Mycorrhizal Genomics Consortium"/>
            <person name="Kohler A."/>
            <person name="Kuo A."/>
            <person name="Nagy L.G."/>
            <person name="Floudas D."/>
            <person name="Copeland A."/>
            <person name="Barry K.W."/>
            <person name="Cichocki N."/>
            <person name="Veneault-Fourrey C."/>
            <person name="LaButti K."/>
            <person name="Lindquist E.A."/>
            <person name="Lipzen A."/>
            <person name="Lundell T."/>
            <person name="Morin E."/>
            <person name="Murat C."/>
            <person name="Riley R."/>
            <person name="Ohm R."/>
            <person name="Sun H."/>
            <person name="Tunlid A."/>
            <person name="Henrissat B."/>
            <person name="Grigoriev I.V."/>
            <person name="Hibbett D.S."/>
            <person name="Martin F."/>
        </authorList>
    </citation>
    <scope>NUCLEOTIDE SEQUENCE [LARGE SCALE GENOMIC DNA]</scope>
    <source>
        <strain evidence="3">LaAM-08-1</strain>
    </source>
</reference>
<protein>
    <submittedName>
        <fullName evidence="2">Uncharacterized protein</fullName>
    </submittedName>
</protein>
<accession>A0A0C9XSK0</accession>
<dbReference type="EMBL" id="KN838619">
    <property type="protein sequence ID" value="KIK00737.1"/>
    <property type="molecule type" value="Genomic_DNA"/>
</dbReference>
<evidence type="ECO:0000256" key="1">
    <source>
        <dbReference type="SAM" id="Phobius"/>
    </source>
</evidence>
<proteinExistence type="predicted"/>
<keyword evidence="1" id="KW-1133">Transmembrane helix</keyword>